<dbReference type="EMBL" id="JAFEUP010000004">
    <property type="protein sequence ID" value="MBM7061846.1"/>
    <property type="molecule type" value="Genomic_DNA"/>
</dbReference>
<organism evidence="3 4">
    <name type="scientific">Zestomonas insulae</name>
    <dbReference type="NCBI Taxonomy" id="2809017"/>
    <lineage>
        <taxon>Bacteria</taxon>
        <taxon>Pseudomonadati</taxon>
        <taxon>Pseudomonadota</taxon>
        <taxon>Gammaproteobacteria</taxon>
        <taxon>Pseudomonadales</taxon>
        <taxon>Pseudomonadaceae</taxon>
        <taxon>Zestomonas</taxon>
    </lineage>
</organism>
<dbReference type="SUPFAM" id="SSF56281">
    <property type="entry name" value="Metallo-hydrolase/oxidoreductase"/>
    <property type="match status" value="1"/>
</dbReference>
<dbReference type="InterPro" id="IPR052195">
    <property type="entry name" value="Bact_Alkyl/Aryl-Sulfatase"/>
</dbReference>
<dbReference type="PANTHER" id="PTHR43223:SF2">
    <property type="entry name" value="METALLO-BETA-LACTAMASE DOMAIN-CONTAINING PROTEIN"/>
    <property type="match status" value="1"/>
</dbReference>
<dbReference type="InterPro" id="IPR038536">
    <property type="entry name" value="Alkyl/aryl-sulf_dimr_sf"/>
</dbReference>
<dbReference type="InterPro" id="IPR036527">
    <property type="entry name" value="SCP2_sterol-bd_dom_sf"/>
</dbReference>
<gene>
    <name evidence="3" type="ORF">JQX08_14140</name>
</gene>
<dbReference type="Proteomes" id="UP000717995">
    <property type="component" value="Unassembled WGS sequence"/>
</dbReference>
<sequence>MIVSKARSLLCALLALSSASLCAQDWTHYDRDPGFKPATLPNGAVSNISAWQKVHSHLRVGEGVEAKAVPVTKNTWVITGYFYGPVIVETDSGLLVFSSGENTDDGTKFRQIIREQISKKPIIALFYDHAHYAKGATTLLDGDKAMIVAHPNSNRILADSGSLANPYIPELLPTLDGRAAIHFGSHHPASGPDAKMAGASLQLGRQSGWMPATKTLADGETMSVGGVTIQAFHAITDTEDSLTFWLPDRKLVIDNVLWPIVPNLYTLRGDRYRDPQDWMKALRKIRDLKPEVEICVGGGSLALVGQDKILEASNALLDSVAFIYDQSIRLTNQGVPADELGNRIHMPDSLLKHPYVNELYGQFETWPEAVAQRSHGWFSGYAEDIHNLPRKVYAENFIKLAGGADKVQQAYNEAMGKGEYLWAKDLASELYYSARDNAQYRENLATVFRKLGQYSPGSIVRNFYTAAAMSLEGNQEFSLGIVQPATWVKHDLKRAVSALRTRINPEQAKGLEGVLSLDIDGQVSALHIRNSVAEFVAEPATHYRASDATIKVDSDTFTAYFRGELSASELLAKATSSGNSAQLLGLFDAYKQQQMYPTTDL</sequence>
<proteinExistence type="predicted"/>
<dbReference type="Gene3D" id="3.30.1050.10">
    <property type="entry name" value="SCP2 sterol-binding domain"/>
    <property type="match status" value="1"/>
</dbReference>
<dbReference type="Gene3D" id="3.60.15.30">
    <property type="entry name" value="Metallo-beta-lactamase domain"/>
    <property type="match status" value="1"/>
</dbReference>
<dbReference type="PANTHER" id="PTHR43223">
    <property type="entry name" value="ALKYL/ARYL-SULFATASE"/>
    <property type="match status" value="1"/>
</dbReference>
<name>A0ABS2IFH8_9GAMM</name>
<feature type="signal peptide" evidence="1">
    <location>
        <begin position="1"/>
        <end position="23"/>
    </location>
</feature>
<evidence type="ECO:0000256" key="1">
    <source>
        <dbReference type="SAM" id="SignalP"/>
    </source>
</evidence>
<evidence type="ECO:0000259" key="2">
    <source>
        <dbReference type="Pfam" id="PF14863"/>
    </source>
</evidence>
<comment type="caution">
    <text evidence="3">The sequence shown here is derived from an EMBL/GenBank/DDBJ whole genome shotgun (WGS) entry which is preliminary data.</text>
</comment>
<keyword evidence="4" id="KW-1185">Reference proteome</keyword>
<dbReference type="InterPro" id="IPR036866">
    <property type="entry name" value="RibonucZ/Hydroxyglut_hydro"/>
</dbReference>
<keyword evidence="1" id="KW-0732">Signal</keyword>
<dbReference type="InterPro" id="IPR029228">
    <property type="entry name" value="Alkyl_sulf_dimr"/>
</dbReference>
<dbReference type="SUPFAM" id="SSF55718">
    <property type="entry name" value="SCP-like"/>
    <property type="match status" value="1"/>
</dbReference>
<dbReference type="RefSeq" id="WP_205349039.1">
    <property type="nucleotide sequence ID" value="NZ_JAFEUP010000004.1"/>
</dbReference>
<dbReference type="Gene3D" id="1.25.40.880">
    <property type="entry name" value="Alkyl sulfatase, dimerisation domain"/>
    <property type="match status" value="1"/>
</dbReference>
<protein>
    <recommendedName>
        <fullName evidence="2">Alkyl sulfatase dimerisation domain-containing protein</fullName>
    </recommendedName>
</protein>
<feature type="chain" id="PRO_5047486560" description="Alkyl sulfatase dimerisation domain-containing protein" evidence="1">
    <location>
        <begin position="24"/>
        <end position="601"/>
    </location>
</feature>
<reference evidence="3 4" key="1">
    <citation type="submission" date="2021-02" db="EMBL/GenBank/DDBJ databases">
        <authorList>
            <person name="Lee D.-H."/>
        </authorList>
    </citation>
    <scope>NUCLEOTIDE SEQUENCE [LARGE SCALE GENOMIC DNA]</scope>
    <source>
        <strain evidence="3 4">UL073</strain>
    </source>
</reference>
<evidence type="ECO:0000313" key="3">
    <source>
        <dbReference type="EMBL" id="MBM7061846.1"/>
    </source>
</evidence>
<dbReference type="Pfam" id="PF14863">
    <property type="entry name" value="Alkyl_sulf_dimr"/>
    <property type="match status" value="1"/>
</dbReference>
<accession>A0ABS2IFH8</accession>
<evidence type="ECO:0000313" key="4">
    <source>
        <dbReference type="Proteomes" id="UP000717995"/>
    </source>
</evidence>
<feature type="domain" description="Alkyl sulfatase dimerisation" evidence="2">
    <location>
        <begin position="338"/>
        <end position="472"/>
    </location>
</feature>